<reference evidence="4" key="1">
    <citation type="submission" date="2011-07" db="EMBL/GenBank/DDBJ databases">
        <title>Divergent evolution of antigenic variation in African trypanosomes.</title>
        <authorList>
            <person name="Jackson A.P."/>
            <person name="Berry A."/>
            <person name="Allison H.C."/>
            <person name="Burton P."/>
            <person name="Anderson J."/>
            <person name="Aslett M."/>
            <person name="Brown R."/>
            <person name="Corton N."/>
            <person name="Harris D."/>
            <person name="Hauser H."/>
            <person name="Gamble J."/>
            <person name="Gilderthorp R."/>
            <person name="McQuillan J."/>
            <person name="Quail M.A."/>
            <person name="Sanders M."/>
            <person name="Van Tonder A."/>
            <person name="Ginger M.L."/>
            <person name="Donelson J.E."/>
            <person name="Field M.C."/>
            <person name="Barry J.D."/>
            <person name="Berriman M."/>
            <person name="Hertz-Fowler C."/>
        </authorList>
    </citation>
    <scope>NUCLEOTIDE SEQUENCE [LARGE SCALE GENOMIC DNA]</scope>
    <source>
        <strain evidence="4">IL3000</strain>
    </source>
</reference>
<dbReference type="SUPFAM" id="SSF53254">
    <property type="entry name" value="Phosphoglycerate mutase-like"/>
    <property type="match status" value="1"/>
</dbReference>
<dbReference type="VEuPathDB" id="TriTrypDB:TcIL3000_0_40660"/>
<dbReference type="Pfam" id="PF00300">
    <property type="entry name" value="His_Phos_1"/>
    <property type="match status" value="1"/>
</dbReference>
<dbReference type="AlphaFoldDB" id="F9W7X7"/>
<dbReference type="InterPro" id="IPR001345">
    <property type="entry name" value="PG/BPGM_mutase_AS"/>
</dbReference>
<name>F9W7X7_TRYCI</name>
<comment type="caution">
    <text evidence="3">The sequence shown here is derived from an EMBL/GenBank/DDBJ whole genome shotgun (WGS) entry which is preliminary data.</text>
</comment>
<dbReference type="Proteomes" id="UP000000702">
    <property type="component" value="Unassembled WGS sequence"/>
</dbReference>
<dbReference type="OMA" id="CRHGQDM"/>
<dbReference type="InterPro" id="IPR029033">
    <property type="entry name" value="His_PPase_superfam"/>
</dbReference>
<dbReference type="GO" id="GO:0005829">
    <property type="term" value="C:cytosol"/>
    <property type="evidence" value="ECO:0007669"/>
    <property type="project" value="TreeGrafter"/>
</dbReference>
<dbReference type="PROSITE" id="PS00175">
    <property type="entry name" value="PG_MUTASE"/>
    <property type="match status" value="1"/>
</dbReference>
<dbReference type="SMART" id="SM00855">
    <property type="entry name" value="PGAM"/>
    <property type="match status" value="1"/>
</dbReference>
<gene>
    <name evidence="3" type="ORF">TCIL3000_0_40660</name>
</gene>
<feature type="binding site" evidence="2">
    <location>
        <position position="133"/>
    </location>
    <ligand>
        <name>substrate</name>
    </ligand>
</feature>
<dbReference type="CDD" id="cd07067">
    <property type="entry name" value="HP_PGM_like"/>
    <property type="match status" value="1"/>
</dbReference>
<reference evidence="3 4" key="2">
    <citation type="journal article" date="2012" name="Proc. Natl. Acad. Sci. U.S.A.">
        <title>Antigenic diversity is generated by distinct evolutionary mechanisms in African trypanosome species.</title>
        <authorList>
            <person name="Jackson A.P."/>
            <person name="Berry A."/>
            <person name="Aslett M."/>
            <person name="Allison H.C."/>
            <person name="Burton P."/>
            <person name="Vavrova-Anderson J."/>
            <person name="Brown R."/>
            <person name="Browne H."/>
            <person name="Corton N."/>
            <person name="Hauser H."/>
            <person name="Gamble J."/>
            <person name="Gilderthorp R."/>
            <person name="Marcello L."/>
            <person name="McQuillan J."/>
            <person name="Otto T.D."/>
            <person name="Quail M.A."/>
            <person name="Sanders M.J."/>
            <person name="van Tonder A."/>
            <person name="Ginger M.L."/>
            <person name="Field M.C."/>
            <person name="Barry J.D."/>
            <person name="Hertz-Fowler C."/>
            <person name="Berriman M."/>
        </authorList>
    </citation>
    <scope>NUCLEOTIDE SEQUENCE [LARGE SCALE GENOMIC DNA]</scope>
    <source>
        <strain evidence="3 4">IL3000</strain>
    </source>
</reference>
<evidence type="ECO:0000256" key="1">
    <source>
        <dbReference type="PIRSR" id="PIRSR613078-1"/>
    </source>
</evidence>
<keyword evidence="4" id="KW-1185">Reference proteome</keyword>
<proteinExistence type="predicted"/>
<evidence type="ECO:0000313" key="3">
    <source>
        <dbReference type="EMBL" id="CCD13299.1"/>
    </source>
</evidence>
<dbReference type="GO" id="GO:0016791">
    <property type="term" value="F:phosphatase activity"/>
    <property type="evidence" value="ECO:0007669"/>
    <property type="project" value="TreeGrafter"/>
</dbReference>
<organism evidence="3 4">
    <name type="scientific">Trypanosoma congolense (strain IL3000)</name>
    <dbReference type="NCBI Taxonomy" id="1068625"/>
    <lineage>
        <taxon>Eukaryota</taxon>
        <taxon>Discoba</taxon>
        <taxon>Euglenozoa</taxon>
        <taxon>Kinetoplastea</taxon>
        <taxon>Metakinetoplastina</taxon>
        <taxon>Trypanosomatida</taxon>
        <taxon>Trypanosomatidae</taxon>
        <taxon>Trypanosoma</taxon>
        <taxon>Nannomonas</taxon>
    </lineage>
</organism>
<sequence>MKVPLLLYGGLTYFYPHPSLRIYRFIPHGLQAPVSTGPNIRIARTWVPTEPIHWKNNKKFSFFDFGILSSEGDMATVHICRHGQDEDNRDGLLNGRRDRPLTALGREQANRVADKLKSSGVSYDIILSSPLQRAYETACIIASALGKEVQKDEDLIERDFGVMTGKPINDIRRLAGENVLQGDKVLYFLDVKEAETFDQCFSRAARLLERVDNQFAGKRVLFVCHGDIGKMVQAVRKNITWRDALLLPYISNTDIVEL</sequence>
<feature type="binding site" evidence="2">
    <location>
        <begin position="81"/>
        <end position="88"/>
    </location>
    <ligand>
        <name>substrate</name>
    </ligand>
</feature>
<dbReference type="PANTHER" id="PTHR48100:SF44">
    <property type="entry name" value="PHOSPHATASE C1620.13-RELATED"/>
    <property type="match status" value="1"/>
</dbReference>
<dbReference type="Gene3D" id="3.40.50.1240">
    <property type="entry name" value="Phosphoglycerate mutase-like"/>
    <property type="match status" value="1"/>
</dbReference>
<dbReference type="EMBL" id="CAEQ01001100">
    <property type="protein sequence ID" value="CCD13299.1"/>
    <property type="molecule type" value="Genomic_DNA"/>
</dbReference>
<dbReference type="InterPro" id="IPR013078">
    <property type="entry name" value="His_Pase_superF_clade-1"/>
</dbReference>
<feature type="active site" description="Proton donor/acceptor" evidence="1">
    <location>
        <position position="157"/>
    </location>
</feature>
<dbReference type="PANTHER" id="PTHR48100">
    <property type="entry name" value="BROAD-SPECIFICITY PHOSPHATASE YOR283W-RELATED"/>
    <property type="match status" value="1"/>
</dbReference>
<dbReference type="InterPro" id="IPR050275">
    <property type="entry name" value="PGM_Phosphatase"/>
</dbReference>
<accession>F9W7X7</accession>
<protein>
    <submittedName>
        <fullName evidence="3">WGS project CAEQ00000000 data, annotated contig 1672</fullName>
    </submittedName>
</protein>
<feature type="active site" description="Tele-phosphohistidine intermediate" evidence="1">
    <location>
        <position position="82"/>
    </location>
</feature>
<evidence type="ECO:0000313" key="4">
    <source>
        <dbReference type="Proteomes" id="UP000000702"/>
    </source>
</evidence>
<evidence type="ECO:0000256" key="2">
    <source>
        <dbReference type="PIRSR" id="PIRSR613078-2"/>
    </source>
</evidence>